<protein>
    <submittedName>
        <fullName evidence="2">Uncharacterized protein</fullName>
    </submittedName>
</protein>
<accession>A0ABU9XTV0</accession>
<keyword evidence="1" id="KW-0812">Transmembrane</keyword>
<name>A0ABU9XTV0_9SPHN</name>
<comment type="caution">
    <text evidence="2">The sequence shown here is derived from an EMBL/GenBank/DDBJ whole genome shotgun (WGS) entry which is preliminary data.</text>
</comment>
<organism evidence="2 3">
    <name type="scientific">Sphingomonas qilianensis</name>
    <dbReference type="NCBI Taxonomy" id="1736690"/>
    <lineage>
        <taxon>Bacteria</taxon>
        <taxon>Pseudomonadati</taxon>
        <taxon>Pseudomonadota</taxon>
        <taxon>Alphaproteobacteria</taxon>
        <taxon>Sphingomonadales</taxon>
        <taxon>Sphingomonadaceae</taxon>
        <taxon>Sphingomonas</taxon>
    </lineage>
</organism>
<feature type="transmembrane region" description="Helical" evidence="1">
    <location>
        <begin position="50"/>
        <end position="70"/>
    </location>
</feature>
<dbReference type="EMBL" id="JBDIMF010000002">
    <property type="protein sequence ID" value="MEN2786139.1"/>
    <property type="molecule type" value="Genomic_DNA"/>
</dbReference>
<dbReference type="RefSeq" id="WP_345863942.1">
    <property type="nucleotide sequence ID" value="NZ_JBDIMF010000002.1"/>
</dbReference>
<gene>
    <name evidence="2" type="ORF">ABC969_06845</name>
</gene>
<evidence type="ECO:0000256" key="1">
    <source>
        <dbReference type="SAM" id="Phobius"/>
    </source>
</evidence>
<dbReference type="Proteomes" id="UP001404104">
    <property type="component" value="Unassembled WGS sequence"/>
</dbReference>
<evidence type="ECO:0000313" key="2">
    <source>
        <dbReference type="EMBL" id="MEN2786139.1"/>
    </source>
</evidence>
<reference evidence="2 3" key="1">
    <citation type="submission" date="2024-05" db="EMBL/GenBank/DDBJ databases">
        <authorList>
            <person name="Liu Q."/>
            <person name="Xin Y.-H."/>
        </authorList>
    </citation>
    <scope>NUCLEOTIDE SEQUENCE [LARGE SCALE GENOMIC DNA]</scope>
    <source>
        <strain evidence="2 3">CGMCC 1.15349</strain>
    </source>
</reference>
<keyword evidence="1" id="KW-1133">Transmembrane helix</keyword>
<evidence type="ECO:0000313" key="3">
    <source>
        <dbReference type="Proteomes" id="UP001404104"/>
    </source>
</evidence>
<proteinExistence type="predicted"/>
<sequence length="75" mass="7983">MARDQRPGQVKIYADRSAAPLGRRLGDARDGVDPALPAAPPPRHWLTIPAWLFAIGCLVGGSAAVARHLLDGMML</sequence>
<keyword evidence="3" id="KW-1185">Reference proteome</keyword>
<keyword evidence="1" id="KW-0472">Membrane</keyword>